<evidence type="ECO:0000256" key="1">
    <source>
        <dbReference type="ARBA" id="ARBA00004442"/>
    </source>
</evidence>
<dbReference type="OrthoDB" id="618454at2"/>
<organism evidence="8 9">
    <name type="scientific">Phaeodactylibacter xiamenensis</name>
    <dbReference type="NCBI Taxonomy" id="1524460"/>
    <lineage>
        <taxon>Bacteria</taxon>
        <taxon>Pseudomonadati</taxon>
        <taxon>Bacteroidota</taxon>
        <taxon>Saprospiria</taxon>
        <taxon>Saprospirales</taxon>
        <taxon>Haliscomenobacteraceae</taxon>
        <taxon>Phaeodactylibacter</taxon>
    </lineage>
</organism>
<feature type="domain" description="SusD-like N-terminal" evidence="7">
    <location>
        <begin position="98"/>
        <end position="226"/>
    </location>
</feature>
<comment type="subcellular location">
    <subcellularLocation>
        <location evidence="1">Cell outer membrane</location>
    </subcellularLocation>
</comment>
<gene>
    <name evidence="8" type="ORF">IX84_02915</name>
</gene>
<dbReference type="PROSITE" id="PS51257">
    <property type="entry name" value="PROKAR_LIPOPROTEIN"/>
    <property type="match status" value="1"/>
</dbReference>
<dbReference type="STRING" id="1524460.IX84_02915"/>
<evidence type="ECO:0000259" key="6">
    <source>
        <dbReference type="Pfam" id="PF07980"/>
    </source>
</evidence>
<evidence type="ECO:0000313" key="9">
    <source>
        <dbReference type="Proteomes" id="UP000029736"/>
    </source>
</evidence>
<dbReference type="RefSeq" id="WP_044216376.1">
    <property type="nucleotide sequence ID" value="NZ_JBKAGJ010000024.1"/>
</dbReference>
<evidence type="ECO:0000256" key="5">
    <source>
        <dbReference type="ARBA" id="ARBA00023237"/>
    </source>
</evidence>
<feature type="domain" description="RagB/SusD" evidence="6">
    <location>
        <begin position="249"/>
        <end position="512"/>
    </location>
</feature>
<dbReference type="GO" id="GO:0009279">
    <property type="term" value="C:cell outer membrane"/>
    <property type="evidence" value="ECO:0007669"/>
    <property type="project" value="UniProtKB-SubCell"/>
</dbReference>
<evidence type="ECO:0008006" key="10">
    <source>
        <dbReference type="Google" id="ProtNLM"/>
    </source>
</evidence>
<dbReference type="Pfam" id="PF07980">
    <property type="entry name" value="SusD_RagB"/>
    <property type="match status" value="1"/>
</dbReference>
<keyword evidence="3" id="KW-0732">Signal</keyword>
<accession>A0A098SCE2</accession>
<dbReference type="Pfam" id="PF14322">
    <property type="entry name" value="SusD-like_3"/>
    <property type="match status" value="1"/>
</dbReference>
<evidence type="ECO:0000256" key="2">
    <source>
        <dbReference type="ARBA" id="ARBA00006275"/>
    </source>
</evidence>
<dbReference type="Gene3D" id="1.25.40.390">
    <property type="match status" value="1"/>
</dbReference>
<dbReference type="CDD" id="cd08977">
    <property type="entry name" value="SusD"/>
    <property type="match status" value="1"/>
</dbReference>
<dbReference type="InterPro" id="IPR011990">
    <property type="entry name" value="TPR-like_helical_dom_sf"/>
</dbReference>
<comment type="caution">
    <text evidence="8">The sequence shown here is derived from an EMBL/GenBank/DDBJ whole genome shotgun (WGS) entry which is preliminary data.</text>
</comment>
<evidence type="ECO:0000256" key="4">
    <source>
        <dbReference type="ARBA" id="ARBA00023136"/>
    </source>
</evidence>
<evidence type="ECO:0000313" key="8">
    <source>
        <dbReference type="EMBL" id="KGE89298.1"/>
    </source>
</evidence>
<dbReference type="Proteomes" id="UP000029736">
    <property type="component" value="Unassembled WGS sequence"/>
</dbReference>
<dbReference type="SUPFAM" id="SSF48452">
    <property type="entry name" value="TPR-like"/>
    <property type="match status" value="1"/>
</dbReference>
<reference evidence="8 9" key="1">
    <citation type="journal article" date="2014" name="Int. J. Syst. Evol. Microbiol.">
        <title>Phaeodactylibacter xiamenensis gen. nov., sp. nov., a member of the family Saprospiraceae isolated from the marine alga Phaeodactylum tricornutum.</title>
        <authorList>
            <person name="Chen Z.Jr."/>
            <person name="Lei X."/>
            <person name="Lai Q."/>
            <person name="Li Y."/>
            <person name="Zhang B."/>
            <person name="Zhang J."/>
            <person name="Zhang H."/>
            <person name="Yang L."/>
            <person name="Zheng W."/>
            <person name="Tian Y."/>
            <person name="Yu Z."/>
            <person name="Xu H.Jr."/>
            <person name="Zheng T."/>
        </authorList>
    </citation>
    <scope>NUCLEOTIDE SEQUENCE [LARGE SCALE GENOMIC DNA]</scope>
    <source>
        <strain evidence="8 9">KD52</strain>
    </source>
</reference>
<name>A0A098SCE2_9BACT</name>
<proteinExistence type="inferred from homology"/>
<evidence type="ECO:0000256" key="3">
    <source>
        <dbReference type="ARBA" id="ARBA00022729"/>
    </source>
</evidence>
<dbReference type="InterPro" id="IPR033985">
    <property type="entry name" value="SusD-like_N"/>
</dbReference>
<keyword evidence="9" id="KW-1185">Reference proteome</keyword>
<keyword evidence="5" id="KW-0998">Cell outer membrane</keyword>
<sequence>MKRSDRIYILLLFLATVLSGCKDFLDQPVQGQQVLSNYFANEEECLRALTGCYASLSPQDWWENDFFYLVGDICSDDAFKGNSIEGDQRDFGDLARFLITPQNEWIEIKWRYTYEQIYRTNLVIENVPEAPISEELKAQIVAEAKFLRAFGYFELVRNWGGAPLILEPLTANAPKQSRASASELWAQIETDLQEAIDFLPEKSAQSASELGRATKGAAQAYLAKAYVYQEKWAEAETLASQIIASGEYNLNDPFSRVWSVDNPNGNGSIFEIQQKYDDLFDAGSALPVITRSRADGGWGFCTPSSHLDNFMGDDPRRDLTIIKQGDYVDEAHPQYDTQLNENESGRTNRKYYLELADRPTQQEHLRSPLNHILFRYADLLLLHAEAAWHIGNEAAALTSVNAVRNRVGLDPVSSTGQDLLLDIYHERRMELAMEGHRYYDLKRQRGITQPGFPRLKEVMEDFVDYNLNRSTDPYDKGNAKGALFDVNVHTLFPVPQVEIDLSEGALTQNPGY</sequence>
<comment type="similarity">
    <text evidence="2">Belongs to the SusD family.</text>
</comment>
<dbReference type="EMBL" id="JPOS01000010">
    <property type="protein sequence ID" value="KGE89298.1"/>
    <property type="molecule type" value="Genomic_DNA"/>
</dbReference>
<dbReference type="InterPro" id="IPR012944">
    <property type="entry name" value="SusD_RagB_dom"/>
</dbReference>
<dbReference type="AlphaFoldDB" id="A0A098SCE2"/>
<protein>
    <recommendedName>
        <fullName evidence="10">Carbohydrate-binding protein SusD</fullName>
    </recommendedName>
</protein>
<evidence type="ECO:0000259" key="7">
    <source>
        <dbReference type="Pfam" id="PF14322"/>
    </source>
</evidence>
<keyword evidence="4" id="KW-0472">Membrane</keyword>